<dbReference type="Proteomes" id="UP000595140">
    <property type="component" value="Unassembled WGS sequence"/>
</dbReference>
<evidence type="ECO:0000313" key="1">
    <source>
        <dbReference type="EMBL" id="VFQ67379.1"/>
    </source>
</evidence>
<sequence>MGAPMIKKWWGRRGRRVASQEGQHTGHALTTASGDCATRYAGPYRKVTLRAASAPTAFASAYAYLN</sequence>
<accession>A0A484KVY7</accession>
<dbReference type="EMBL" id="OOIL02000603">
    <property type="protein sequence ID" value="VFQ67379.1"/>
    <property type="molecule type" value="Genomic_DNA"/>
</dbReference>
<dbReference type="AlphaFoldDB" id="A0A484KVY7"/>
<keyword evidence="2" id="KW-1185">Reference proteome</keyword>
<name>A0A484KVY7_9ASTE</name>
<gene>
    <name evidence="1" type="ORF">CCAM_LOCUS9155</name>
</gene>
<evidence type="ECO:0000313" key="2">
    <source>
        <dbReference type="Proteomes" id="UP000595140"/>
    </source>
</evidence>
<organism evidence="1 2">
    <name type="scientific">Cuscuta campestris</name>
    <dbReference type="NCBI Taxonomy" id="132261"/>
    <lineage>
        <taxon>Eukaryota</taxon>
        <taxon>Viridiplantae</taxon>
        <taxon>Streptophyta</taxon>
        <taxon>Embryophyta</taxon>
        <taxon>Tracheophyta</taxon>
        <taxon>Spermatophyta</taxon>
        <taxon>Magnoliopsida</taxon>
        <taxon>eudicotyledons</taxon>
        <taxon>Gunneridae</taxon>
        <taxon>Pentapetalae</taxon>
        <taxon>asterids</taxon>
        <taxon>lamiids</taxon>
        <taxon>Solanales</taxon>
        <taxon>Convolvulaceae</taxon>
        <taxon>Cuscuteae</taxon>
        <taxon>Cuscuta</taxon>
        <taxon>Cuscuta subgen. Grammica</taxon>
        <taxon>Cuscuta sect. Cleistogrammica</taxon>
    </lineage>
</organism>
<proteinExistence type="predicted"/>
<reference evidence="1 2" key="1">
    <citation type="submission" date="2018-04" db="EMBL/GenBank/DDBJ databases">
        <authorList>
            <person name="Vogel A."/>
        </authorList>
    </citation>
    <scope>NUCLEOTIDE SEQUENCE [LARGE SCALE GENOMIC DNA]</scope>
</reference>
<protein>
    <submittedName>
        <fullName evidence="1">Uncharacterized protein</fullName>
    </submittedName>
</protein>